<dbReference type="SUPFAM" id="SSF56003">
    <property type="entry name" value="Molybdenum cofactor-binding domain"/>
    <property type="match status" value="1"/>
</dbReference>
<dbReference type="InterPro" id="IPR037165">
    <property type="entry name" value="AldOxase/xan_DH_Mopterin-bd_sf"/>
</dbReference>
<organism evidence="5 6">
    <name type="scientific">Actinomycetospora aurantiaca</name>
    <dbReference type="NCBI Taxonomy" id="3129233"/>
    <lineage>
        <taxon>Bacteria</taxon>
        <taxon>Bacillati</taxon>
        <taxon>Actinomycetota</taxon>
        <taxon>Actinomycetes</taxon>
        <taxon>Pseudonocardiales</taxon>
        <taxon>Pseudonocardiaceae</taxon>
        <taxon>Actinomycetospora</taxon>
    </lineage>
</organism>
<comment type="caution">
    <text evidence="5">The sequence shown here is derived from an EMBL/GenBank/DDBJ whole genome shotgun (WGS) entry which is preliminary data.</text>
</comment>
<dbReference type="SMART" id="SM01008">
    <property type="entry name" value="Ald_Xan_dh_C"/>
    <property type="match status" value="1"/>
</dbReference>
<dbReference type="Gene3D" id="3.90.1170.50">
    <property type="entry name" value="Aldehyde oxidase/xanthine dehydrogenase, a/b hammerhead"/>
    <property type="match status" value="1"/>
</dbReference>
<dbReference type="PANTHER" id="PTHR11908:SF132">
    <property type="entry name" value="ALDEHYDE OXIDASE 1-RELATED"/>
    <property type="match status" value="1"/>
</dbReference>
<dbReference type="RefSeq" id="WP_337697101.1">
    <property type="nucleotide sequence ID" value="NZ_JBBEGN010000013.1"/>
</dbReference>
<dbReference type="InterPro" id="IPR008274">
    <property type="entry name" value="AldOxase/xan_DH_MoCoBD1"/>
</dbReference>
<gene>
    <name evidence="5" type="ORF">WCD74_22375</name>
</gene>
<dbReference type="Pfam" id="PF20256">
    <property type="entry name" value="MoCoBD_2"/>
    <property type="match status" value="1"/>
</dbReference>
<dbReference type="Proteomes" id="UP001385809">
    <property type="component" value="Unassembled WGS sequence"/>
</dbReference>
<dbReference type="Pfam" id="PF02738">
    <property type="entry name" value="MoCoBD_1"/>
    <property type="match status" value="1"/>
</dbReference>
<evidence type="ECO:0000313" key="5">
    <source>
        <dbReference type="EMBL" id="MEJ2870531.1"/>
    </source>
</evidence>
<evidence type="ECO:0000313" key="6">
    <source>
        <dbReference type="Proteomes" id="UP001385809"/>
    </source>
</evidence>
<evidence type="ECO:0000256" key="2">
    <source>
        <dbReference type="ARBA" id="ARBA00023002"/>
    </source>
</evidence>
<keyword evidence="6" id="KW-1185">Reference proteome</keyword>
<protein>
    <submittedName>
        <fullName evidence="5">Xanthine dehydrogenase family protein molybdopterin-binding subunit</fullName>
    </submittedName>
</protein>
<dbReference type="Pfam" id="PF01315">
    <property type="entry name" value="Ald_Xan_dh_C"/>
    <property type="match status" value="1"/>
</dbReference>
<dbReference type="InterPro" id="IPR036856">
    <property type="entry name" value="Ald_Oxase/Xan_DH_a/b_sf"/>
</dbReference>
<accession>A0ABU8MUD5</accession>
<keyword evidence="1" id="KW-0500">Molybdenum</keyword>
<feature type="domain" description="Aldehyde oxidase/xanthine dehydrogenase a/b hammerhead" evidence="4">
    <location>
        <begin position="39"/>
        <end position="148"/>
    </location>
</feature>
<dbReference type="SUPFAM" id="SSF54665">
    <property type="entry name" value="CO dehydrogenase molybdoprotein N-domain-like"/>
    <property type="match status" value="1"/>
</dbReference>
<evidence type="ECO:0000256" key="1">
    <source>
        <dbReference type="ARBA" id="ARBA00022505"/>
    </source>
</evidence>
<dbReference type="Gene3D" id="3.30.365.10">
    <property type="entry name" value="Aldehyde oxidase/xanthine dehydrogenase, molybdopterin binding domain"/>
    <property type="match status" value="4"/>
</dbReference>
<dbReference type="PANTHER" id="PTHR11908">
    <property type="entry name" value="XANTHINE DEHYDROGENASE"/>
    <property type="match status" value="1"/>
</dbReference>
<reference evidence="5 6" key="1">
    <citation type="submission" date="2024-03" db="EMBL/GenBank/DDBJ databases">
        <title>Actinomycetospora sp. OC33-EN08, a novel actinomycete isolated from wild orchid (Aerides multiflora).</title>
        <authorList>
            <person name="Suriyachadkun C."/>
        </authorList>
    </citation>
    <scope>NUCLEOTIDE SEQUENCE [LARGE SCALE GENOMIC DNA]</scope>
    <source>
        <strain evidence="5 6">OC33-EN08</strain>
    </source>
</reference>
<dbReference type="InterPro" id="IPR016208">
    <property type="entry name" value="Ald_Oxase/xanthine_DH-like"/>
</dbReference>
<dbReference type="InterPro" id="IPR046867">
    <property type="entry name" value="AldOxase/xan_DH_MoCoBD2"/>
</dbReference>
<dbReference type="InterPro" id="IPR000674">
    <property type="entry name" value="Ald_Oxase/Xan_DH_a/b"/>
</dbReference>
<proteinExistence type="predicted"/>
<evidence type="ECO:0000259" key="4">
    <source>
        <dbReference type="SMART" id="SM01008"/>
    </source>
</evidence>
<dbReference type="EMBL" id="JBBEGN010000013">
    <property type="protein sequence ID" value="MEJ2870531.1"/>
    <property type="molecule type" value="Genomic_DNA"/>
</dbReference>
<feature type="region of interest" description="Disordered" evidence="3">
    <location>
        <begin position="1"/>
        <end position="20"/>
    </location>
</feature>
<sequence>MTTYVTAPAVDRPTATEPATATPWVGRDLTRVDGPHKIAGRAPYSSDADVPGMLHAALVTSTIAHGRVTDVRAAEALALAGVVDVLTWRNFPRLAPGPEVPLGWPPPPPLQDDGIGFHGQPVAVVLAETLEQAHEAARRVEVDYEEQPARLALDDAEPEPIPWVPDSSRGDTGAAWRSAAARVELEYRTAENVNNPLGLMGALAVWDGDRVDVHDSTQWPTLVRRGIATMFGVPLAGVRVRSPFLGGGFGAGLITWDYKVLAVGAARVTGRPVKLMLTRPQMFTQVGHRPETRQTLRVSAAADGTLTSVEHRALVAGAVERLPLGLVTAATAHGYACPNVTTSDRALRLHRRYSSAMRGPGEHEGNAALEVALDELAEQLAIDPVELRLRNLSTVDPASGLPWSSTALAECLRLGAERFGWGDRDPRPRSMRDGDLLVGWGVAAAAYGGYELPTSVRVTVYPDGSAAVRNAATDIGTGTYTIVGQIAADLLGLAPDQVDVDMGDTEMPPSAQSGGSALAGSVAHALHRAVDRLRDTVAELVATDADSALGGAAADELELVAGGVRMVGSTDIERWSDLLARSGLESLSSEGTVDGSDTSGGTMARAGAFGARFVEVVIDPVIGRLRVRRVVSVNDCGRVLNPLLARSQILGGTVGGIGAALFEDVTVDPDTGRVANGTLADYLVPTHADVPDIDVTFVGDPDRFTPTGVKGVGEVGLIGVAPAIANAVHHATGRRIRHLPIHLEDLLSTPRDRGAT</sequence>
<evidence type="ECO:0000256" key="3">
    <source>
        <dbReference type="SAM" id="MobiDB-lite"/>
    </source>
</evidence>
<keyword evidence="2" id="KW-0560">Oxidoreductase</keyword>
<name>A0ABU8MUD5_9PSEU</name>